<sequence length="404" mass="45726">MAKTSKTIGTNQLRLLVAAAAIYLLANFDERFMPSFNDVTDNVSYGEFSNCSTNRLLETMIADTHHEMKANIEPAAFTMATYILELSNEAQLQGIHISNQTMLDVCPEKNDSLDPFEKCAFPFALGFRPPKNATSFIMDNGDWSVKLESLLKSMLVTECQMLAQNSKNDLNDAPLVVEEEVKRGCKSLLKGQQLSVDGPKIVGTVTLACQTDGQQMVADLKQWEIDTKKITVFDGLQSAVAEGILPQANEHSKKLLQQFVTLINFLGVVENKMSAGLAKDAIHAVLTQKSLPSEMMQLVIQLWLKVFNGGEHQTEAVQQKQQHQHVQQSHPPGDHLQKRHEFPVRRRRRRQERMLSTARIFRELGTLGMFGDFLRHKMFLILAAIGLYAYLRQHPRFQQWNERN</sequence>
<evidence type="ECO:0000256" key="1">
    <source>
        <dbReference type="SAM" id="MobiDB-lite"/>
    </source>
</evidence>
<keyword evidence="2" id="KW-1185">Reference proteome</keyword>
<feature type="compositionally biased region" description="Basic and acidic residues" evidence="1">
    <location>
        <begin position="332"/>
        <end position="344"/>
    </location>
</feature>
<protein>
    <submittedName>
        <fullName evidence="3">Uncharacterized protein</fullName>
    </submittedName>
</protein>
<feature type="region of interest" description="Disordered" evidence="1">
    <location>
        <begin position="321"/>
        <end position="350"/>
    </location>
</feature>
<dbReference type="Proteomes" id="UP000887572">
    <property type="component" value="Unplaced"/>
</dbReference>
<organism evidence="2 3">
    <name type="scientific">Globodera rostochiensis</name>
    <name type="common">Golden nematode worm</name>
    <name type="synonym">Heterodera rostochiensis</name>
    <dbReference type="NCBI Taxonomy" id="31243"/>
    <lineage>
        <taxon>Eukaryota</taxon>
        <taxon>Metazoa</taxon>
        <taxon>Ecdysozoa</taxon>
        <taxon>Nematoda</taxon>
        <taxon>Chromadorea</taxon>
        <taxon>Rhabditida</taxon>
        <taxon>Tylenchina</taxon>
        <taxon>Tylenchomorpha</taxon>
        <taxon>Tylenchoidea</taxon>
        <taxon>Heteroderidae</taxon>
        <taxon>Heteroderinae</taxon>
        <taxon>Globodera</taxon>
    </lineage>
</organism>
<evidence type="ECO:0000313" key="2">
    <source>
        <dbReference type="Proteomes" id="UP000887572"/>
    </source>
</evidence>
<accession>A0A914ICC8</accession>
<proteinExistence type="predicted"/>
<dbReference type="WBParaSite" id="Gr19_v10_g931.t1">
    <property type="protein sequence ID" value="Gr19_v10_g931.t1"/>
    <property type="gene ID" value="Gr19_v10_g931"/>
</dbReference>
<reference evidence="3" key="1">
    <citation type="submission" date="2022-11" db="UniProtKB">
        <authorList>
            <consortium name="WormBaseParasite"/>
        </authorList>
    </citation>
    <scope>IDENTIFICATION</scope>
</reference>
<name>A0A914ICC8_GLORO</name>
<dbReference type="AlphaFoldDB" id="A0A914ICC8"/>
<evidence type="ECO:0000313" key="3">
    <source>
        <dbReference type="WBParaSite" id="Gr19_v10_g931.t1"/>
    </source>
</evidence>